<evidence type="ECO:0000313" key="2">
    <source>
        <dbReference type="EMBL" id="CAD7283608.1"/>
    </source>
</evidence>
<keyword evidence="1" id="KW-1133">Transmembrane helix</keyword>
<evidence type="ECO:0000313" key="3">
    <source>
        <dbReference type="Proteomes" id="UP000678499"/>
    </source>
</evidence>
<sequence length="155" mass="17500">MGFLGPTMSLVGFVISAWGTFQLAFMSLFFYVRALALLDDVPMKEHYRTSSSWVTYGVKRSSVTIGIYEPVLLCEGARTPRRRSNEGALPHEARVLLGSRTRLHSECYKLRDSSMLVPRLDNFLRLAISHGSTWRNAAALKAPSEDMKRVEDDED</sequence>
<organism evidence="2">
    <name type="scientific">Notodromas monacha</name>
    <dbReference type="NCBI Taxonomy" id="399045"/>
    <lineage>
        <taxon>Eukaryota</taxon>
        <taxon>Metazoa</taxon>
        <taxon>Ecdysozoa</taxon>
        <taxon>Arthropoda</taxon>
        <taxon>Crustacea</taxon>
        <taxon>Oligostraca</taxon>
        <taxon>Ostracoda</taxon>
        <taxon>Podocopa</taxon>
        <taxon>Podocopida</taxon>
        <taxon>Cypridocopina</taxon>
        <taxon>Cypridoidea</taxon>
        <taxon>Cyprididae</taxon>
        <taxon>Notodromas</taxon>
    </lineage>
</organism>
<dbReference type="EMBL" id="CAJPEX010005698">
    <property type="protein sequence ID" value="CAG0923760.1"/>
    <property type="molecule type" value="Genomic_DNA"/>
</dbReference>
<gene>
    <name evidence="2" type="ORF">NMOB1V02_LOCUS11221</name>
</gene>
<name>A0A7R9BXS3_9CRUS</name>
<reference evidence="2" key="1">
    <citation type="submission" date="2020-11" db="EMBL/GenBank/DDBJ databases">
        <authorList>
            <person name="Tran Van P."/>
        </authorList>
    </citation>
    <scope>NUCLEOTIDE SEQUENCE</scope>
</reference>
<feature type="transmembrane region" description="Helical" evidence="1">
    <location>
        <begin position="12"/>
        <end position="38"/>
    </location>
</feature>
<dbReference type="AlphaFoldDB" id="A0A7R9BXS3"/>
<keyword evidence="1" id="KW-0472">Membrane</keyword>
<dbReference type="EMBL" id="OA887735">
    <property type="protein sequence ID" value="CAD7283608.1"/>
    <property type="molecule type" value="Genomic_DNA"/>
</dbReference>
<protein>
    <submittedName>
        <fullName evidence="2">Uncharacterized protein</fullName>
    </submittedName>
</protein>
<proteinExistence type="predicted"/>
<evidence type="ECO:0000256" key="1">
    <source>
        <dbReference type="SAM" id="Phobius"/>
    </source>
</evidence>
<keyword evidence="1" id="KW-0812">Transmembrane</keyword>
<accession>A0A7R9BXS3</accession>
<keyword evidence="3" id="KW-1185">Reference proteome</keyword>
<dbReference type="Proteomes" id="UP000678499">
    <property type="component" value="Unassembled WGS sequence"/>
</dbReference>